<dbReference type="EMBL" id="CAJHCQ010000004">
    <property type="protein sequence ID" value="CAD6527539.1"/>
    <property type="molecule type" value="Genomic_DNA"/>
</dbReference>
<sequence>MTRPHALTFAALLAFASASPVALAQTGGHAAALNAARPIPLQKVAKPAPKAVPTAKATRPAPQSLRWLNSESP</sequence>
<feature type="compositionally biased region" description="Low complexity" evidence="1">
    <location>
        <begin position="45"/>
        <end position="62"/>
    </location>
</feature>
<keyword evidence="4" id="KW-1185">Reference proteome</keyword>
<gene>
    <name evidence="3" type="ORF">LMG27952_02043</name>
</gene>
<evidence type="ECO:0000313" key="3">
    <source>
        <dbReference type="EMBL" id="CAD6527539.1"/>
    </source>
</evidence>
<dbReference type="RefSeq" id="WP_201695774.1">
    <property type="nucleotide sequence ID" value="NZ_CAJHCQ010000004.1"/>
</dbReference>
<name>A0ABN7HMG1_9BURK</name>
<feature type="chain" id="PRO_5045473349" evidence="2">
    <location>
        <begin position="25"/>
        <end position="73"/>
    </location>
</feature>
<comment type="caution">
    <text evidence="3">The sequence shown here is derived from an EMBL/GenBank/DDBJ whole genome shotgun (WGS) entry which is preliminary data.</text>
</comment>
<evidence type="ECO:0000256" key="2">
    <source>
        <dbReference type="SAM" id="SignalP"/>
    </source>
</evidence>
<feature type="region of interest" description="Disordered" evidence="1">
    <location>
        <begin position="45"/>
        <end position="73"/>
    </location>
</feature>
<reference evidence="3 4" key="1">
    <citation type="submission" date="2020-10" db="EMBL/GenBank/DDBJ databases">
        <authorList>
            <person name="Peeters C."/>
        </authorList>
    </citation>
    <scope>NUCLEOTIDE SEQUENCE [LARGE SCALE GENOMIC DNA]</scope>
    <source>
        <strain evidence="3 4">LMG 27952</strain>
    </source>
</reference>
<proteinExistence type="predicted"/>
<accession>A0ABN7HMG1</accession>
<organism evidence="3 4">
    <name type="scientific">Paraburkholderia hiiakae</name>
    <dbReference type="NCBI Taxonomy" id="1081782"/>
    <lineage>
        <taxon>Bacteria</taxon>
        <taxon>Pseudomonadati</taxon>
        <taxon>Pseudomonadota</taxon>
        <taxon>Betaproteobacteria</taxon>
        <taxon>Burkholderiales</taxon>
        <taxon>Burkholderiaceae</taxon>
        <taxon>Paraburkholderia</taxon>
    </lineage>
</organism>
<evidence type="ECO:0000313" key="4">
    <source>
        <dbReference type="Proteomes" id="UP000656319"/>
    </source>
</evidence>
<feature type="signal peptide" evidence="2">
    <location>
        <begin position="1"/>
        <end position="24"/>
    </location>
</feature>
<evidence type="ECO:0000256" key="1">
    <source>
        <dbReference type="SAM" id="MobiDB-lite"/>
    </source>
</evidence>
<dbReference type="Proteomes" id="UP000656319">
    <property type="component" value="Unassembled WGS sequence"/>
</dbReference>
<keyword evidence="2" id="KW-0732">Signal</keyword>
<protein>
    <submittedName>
        <fullName evidence="3">Uncharacterized protein</fullName>
    </submittedName>
</protein>